<keyword evidence="1" id="KW-0479">Metal-binding</keyword>
<keyword evidence="1" id="KW-0833">Ubl conjugation pathway</keyword>
<proteinExistence type="inferred from homology"/>
<keyword evidence="1" id="KW-0808">Transferase</keyword>
<comment type="pathway">
    <text evidence="1">Protein modification; protein ubiquitination.</text>
</comment>
<evidence type="ECO:0000313" key="4">
    <source>
        <dbReference type="WBParaSite" id="Hba_11644"/>
    </source>
</evidence>
<keyword evidence="1" id="KW-0862">Zinc</keyword>
<name>A0A1I7X2E1_HETBA</name>
<reference evidence="4" key="1">
    <citation type="submission" date="2016-11" db="UniProtKB">
        <authorList>
            <consortium name="WormBaseParasite"/>
        </authorList>
    </citation>
    <scope>IDENTIFICATION</scope>
</reference>
<dbReference type="AlphaFoldDB" id="A0A1I7X2E1"/>
<keyword evidence="3" id="KW-1185">Reference proteome</keyword>
<accession>A0A1I7X2E1</accession>
<comment type="catalytic activity">
    <reaction evidence="1">
        <text>S-ubiquitinyl-[E2 ubiquitin-conjugating enzyme]-L-cysteine + [acceptor protein]-L-lysine = [E2 ubiquitin-conjugating enzyme]-L-cysteine + N(6)-ubiquitinyl-[acceptor protein]-L-lysine.</text>
        <dbReference type="EC" id="2.3.2.27"/>
    </reaction>
</comment>
<evidence type="ECO:0000256" key="2">
    <source>
        <dbReference type="SAM" id="Phobius"/>
    </source>
</evidence>
<protein>
    <recommendedName>
        <fullName evidence="1">E3 ubiquitin-protein ligase</fullName>
        <ecNumber evidence="1">2.3.2.27</ecNumber>
    </recommendedName>
</protein>
<dbReference type="InterPro" id="IPR039164">
    <property type="entry name" value="UBR1-like"/>
</dbReference>
<dbReference type="PANTHER" id="PTHR21497:SF39">
    <property type="entry name" value="E3 UBIQUITIN-PROTEIN LIGASE UBR3"/>
    <property type="match status" value="1"/>
</dbReference>
<dbReference type="GO" id="GO:0008270">
    <property type="term" value="F:zinc ion binding"/>
    <property type="evidence" value="ECO:0007669"/>
    <property type="project" value="UniProtKB-UniRule"/>
</dbReference>
<evidence type="ECO:0000256" key="1">
    <source>
        <dbReference type="RuleBase" id="RU366018"/>
    </source>
</evidence>
<dbReference type="GO" id="GO:0016567">
    <property type="term" value="P:protein ubiquitination"/>
    <property type="evidence" value="ECO:0007669"/>
    <property type="project" value="UniProtKB-UniRule"/>
</dbReference>
<comment type="function">
    <text evidence="1">Ubiquitin ligase protein which is a component of the N-end rule pathway. Recognizes and binds to proteins bearing specific N-terminal residues that are destabilizing according to the N-end rule, leading to their ubiquitination and subsequent degradation.</text>
</comment>
<dbReference type="PANTHER" id="PTHR21497">
    <property type="entry name" value="UBIQUITIN LIGASE E3 ALPHA-RELATED"/>
    <property type="match status" value="1"/>
</dbReference>
<dbReference type="GO" id="GO:0005737">
    <property type="term" value="C:cytoplasm"/>
    <property type="evidence" value="ECO:0007669"/>
    <property type="project" value="TreeGrafter"/>
</dbReference>
<evidence type="ECO:0000313" key="3">
    <source>
        <dbReference type="Proteomes" id="UP000095283"/>
    </source>
</evidence>
<dbReference type="GO" id="GO:0071596">
    <property type="term" value="P:ubiquitin-dependent protein catabolic process via the N-end rule pathway"/>
    <property type="evidence" value="ECO:0007669"/>
    <property type="project" value="UniProtKB-UniRule"/>
</dbReference>
<dbReference type="Proteomes" id="UP000095283">
    <property type="component" value="Unplaced"/>
</dbReference>
<dbReference type="UniPathway" id="UPA00143"/>
<keyword evidence="2" id="KW-1133">Transmembrane helix</keyword>
<sequence>MVLSTVFYLLTENLERSNMTLDPMLKWCGSAAAIENFNSEWEVIVLENNAVISQHGYWFVMGDMQNLLTHFSLAVSTVLHQSAFVHTYVNLLCRMQGMNMNWRIVRGEHRENDASEPVHRSFTLEFETYYLNKFYASKIFINSYLHMVSRAEYYAGMWVRNGNQLRVQAIIYAQAHINASFQTPDIDLIRYCAANVDADWFIEALIASFHLDDVFSLPEGGICCWGNILSPNVTDGTKVNCNDMDLTLGESMETGEINSLILVHSGDFMDDTLRGAGDTKGREHMELFMSLLAKIPSDNAKIINRQEWIDPLLSAALRFDISLFLLLSYVLKFIIILFINESDNLEIV</sequence>
<keyword evidence="1" id="KW-0863">Zinc-finger</keyword>
<comment type="similarity">
    <text evidence="1">Belongs to the E3 ubiquitin-protein ligase UBR1-like family.</text>
</comment>
<organism evidence="3 4">
    <name type="scientific">Heterorhabditis bacteriophora</name>
    <name type="common">Entomopathogenic nematode worm</name>
    <dbReference type="NCBI Taxonomy" id="37862"/>
    <lineage>
        <taxon>Eukaryota</taxon>
        <taxon>Metazoa</taxon>
        <taxon>Ecdysozoa</taxon>
        <taxon>Nematoda</taxon>
        <taxon>Chromadorea</taxon>
        <taxon>Rhabditida</taxon>
        <taxon>Rhabditina</taxon>
        <taxon>Rhabditomorpha</taxon>
        <taxon>Strongyloidea</taxon>
        <taxon>Heterorhabditidae</taxon>
        <taxon>Heterorhabditis</taxon>
    </lineage>
</organism>
<keyword evidence="2" id="KW-0812">Transmembrane</keyword>
<dbReference type="GO" id="GO:0000151">
    <property type="term" value="C:ubiquitin ligase complex"/>
    <property type="evidence" value="ECO:0007669"/>
    <property type="project" value="TreeGrafter"/>
</dbReference>
<dbReference type="GO" id="GO:0061630">
    <property type="term" value="F:ubiquitin protein ligase activity"/>
    <property type="evidence" value="ECO:0007669"/>
    <property type="project" value="UniProtKB-UniRule"/>
</dbReference>
<dbReference type="EC" id="2.3.2.27" evidence="1"/>
<feature type="transmembrane region" description="Helical" evidence="2">
    <location>
        <begin position="321"/>
        <end position="339"/>
    </location>
</feature>
<keyword evidence="2" id="KW-0472">Membrane</keyword>
<dbReference type="WBParaSite" id="Hba_11644">
    <property type="protein sequence ID" value="Hba_11644"/>
    <property type="gene ID" value="Hba_11644"/>
</dbReference>